<dbReference type="InterPro" id="IPR001063">
    <property type="entry name" value="Ribosomal_uL22"/>
</dbReference>
<name>A0A2D6M0R2_9ARCH</name>
<sequence length="155" mass="17485">MVKKTYQAEIGTANSARAYSANSRVSTKYATEICREIRGKRVDKAVAFLGRVATQEEFLPLKQYNRKVAHRKGESKSGVKSGRYPKLACNAFIKLLESVQANADFKGLDSENLLIAHAFASQGFRRYSFQSKGRISGKRRRRKSTHIEVIVREAK</sequence>
<keyword evidence="4 6" id="KW-0694">RNA-binding</keyword>
<dbReference type="HAMAP" id="MF_01331_A">
    <property type="entry name" value="Ribosomal_uL22_A"/>
    <property type="match status" value="1"/>
</dbReference>
<evidence type="ECO:0000256" key="5">
    <source>
        <dbReference type="RuleBase" id="RU004005"/>
    </source>
</evidence>
<proteinExistence type="inferred from homology"/>
<evidence type="ECO:0000256" key="1">
    <source>
        <dbReference type="ARBA" id="ARBA00009451"/>
    </source>
</evidence>
<dbReference type="InterPro" id="IPR036394">
    <property type="entry name" value="Ribosomal_uL22_sf"/>
</dbReference>
<evidence type="ECO:0000256" key="3">
    <source>
        <dbReference type="ARBA" id="ARBA00023274"/>
    </source>
</evidence>
<dbReference type="NCBIfam" id="TIGR01038">
    <property type="entry name" value="uL22_arch_euk"/>
    <property type="match status" value="1"/>
</dbReference>
<dbReference type="Proteomes" id="UP000226592">
    <property type="component" value="Unassembled WGS sequence"/>
</dbReference>
<dbReference type="PANTHER" id="PTHR11593:SF10">
    <property type="entry name" value="60S RIBOSOMAL PROTEIN L17"/>
    <property type="match status" value="1"/>
</dbReference>
<keyword evidence="3 4" id="KW-0687">Ribonucleoprotein</keyword>
<dbReference type="Pfam" id="PF00237">
    <property type="entry name" value="Ribosomal_L22"/>
    <property type="match status" value="1"/>
</dbReference>
<evidence type="ECO:0000256" key="2">
    <source>
        <dbReference type="ARBA" id="ARBA00022980"/>
    </source>
</evidence>
<keyword evidence="4 6" id="KW-0699">rRNA-binding</keyword>
<evidence type="ECO:0000313" key="8">
    <source>
        <dbReference type="Proteomes" id="UP000226592"/>
    </source>
</evidence>
<comment type="function">
    <text evidence="4">The globular domain of the protein is located near the polypeptide exit tunnel on the outside of the subunit, while an extended beta-hairpin is found that lines the wall of the exit tunnel in the center of the 70S ribosome.</text>
</comment>
<dbReference type="PANTHER" id="PTHR11593">
    <property type="entry name" value="60S RIBOSOMAL PROTEIN L17"/>
    <property type="match status" value="1"/>
</dbReference>
<keyword evidence="2 4" id="KW-0689">Ribosomal protein</keyword>
<dbReference type="EMBL" id="NZBU01000005">
    <property type="protein sequence ID" value="MAG22001.1"/>
    <property type="molecule type" value="Genomic_DNA"/>
</dbReference>
<dbReference type="InterPro" id="IPR057265">
    <property type="entry name" value="Ribosomal_uL22_arc-type"/>
</dbReference>
<dbReference type="GO" id="GO:0019843">
    <property type="term" value="F:rRNA binding"/>
    <property type="evidence" value="ECO:0007669"/>
    <property type="project" value="UniProtKB-UniRule"/>
</dbReference>
<evidence type="ECO:0000256" key="6">
    <source>
        <dbReference type="RuleBase" id="RU004007"/>
    </source>
</evidence>
<dbReference type="NCBIfam" id="NF003260">
    <property type="entry name" value="PRK04223.1"/>
    <property type="match status" value="1"/>
</dbReference>
<comment type="function">
    <text evidence="4 6">This protein binds specifically to 23S rRNA. It makes multiple contacts with different domains of the 23S rRNA in the assembled 50S subunit and ribosome.</text>
</comment>
<organism evidence="7 8">
    <name type="scientific">Candidatus Iainarchaeum sp</name>
    <dbReference type="NCBI Taxonomy" id="3101447"/>
    <lineage>
        <taxon>Archaea</taxon>
        <taxon>Candidatus Iainarchaeota</taxon>
        <taxon>Candidatus Iainarchaeia</taxon>
        <taxon>Candidatus Iainarchaeales</taxon>
        <taxon>Candidatus Iainarchaeaceae</taxon>
        <taxon>Candidatus Iainarchaeum</taxon>
    </lineage>
</organism>
<dbReference type="GO" id="GO:0002181">
    <property type="term" value="P:cytoplasmic translation"/>
    <property type="evidence" value="ECO:0007669"/>
    <property type="project" value="TreeGrafter"/>
</dbReference>
<dbReference type="AlphaFoldDB" id="A0A2D6M0R2"/>
<dbReference type="InterPro" id="IPR005721">
    <property type="entry name" value="Ribosomal_uL22_euk/arc"/>
</dbReference>
<evidence type="ECO:0000313" key="7">
    <source>
        <dbReference type="EMBL" id="MAG22001.1"/>
    </source>
</evidence>
<dbReference type="GO" id="GO:0022625">
    <property type="term" value="C:cytosolic large ribosomal subunit"/>
    <property type="evidence" value="ECO:0007669"/>
    <property type="project" value="UniProtKB-UniRule"/>
</dbReference>
<comment type="subunit">
    <text evidence="4 6">Part of the 50S ribosomal subunit.</text>
</comment>
<gene>
    <name evidence="4" type="primary">rpl22</name>
    <name evidence="7" type="ORF">CL943_01670</name>
</gene>
<accession>A0A2D6M0R2</accession>
<dbReference type="SUPFAM" id="SSF54843">
    <property type="entry name" value="Ribosomal protein L22"/>
    <property type="match status" value="1"/>
</dbReference>
<evidence type="ECO:0000256" key="4">
    <source>
        <dbReference type="HAMAP-Rule" id="MF_01331"/>
    </source>
</evidence>
<dbReference type="Gene3D" id="3.90.470.10">
    <property type="entry name" value="Ribosomal protein L22/L17"/>
    <property type="match status" value="1"/>
</dbReference>
<dbReference type="GO" id="GO:0003735">
    <property type="term" value="F:structural constituent of ribosome"/>
    <property type="evidence" value="ECO:0007669"/>
    <property type="project" value="UniProtKB-UniRule"/>
</dbReference>
<comment type="caution">
    <text evidence="7">The sequence shown here is derived from an EMBL/GenBank/DDBJ whole genome shotgun (WGS) entry which is preliminary data.</text>
</comment>
<protein>
    <recommendedName>
        <fullName evidence="4">Large ribosomal subunit protein uL22</fullName>
    </recommendedName>
</protein>
<reference evidence="8" key="1">
    <citation type="submission" date="2017-09" db="EMBL/GenBank/DDBJ databases">
        <title>The Reconstruction of 2,631 Draft Metagenome-Assembled Genomes from the Global Oceans.</title>
        <authorList>
            <person name="Tully B.J."/>
            <person name="Graham E.D."/>
            <person name="Heidelberg J.F."/>
        </authorList>
    </citation>
    <scope>NUCLEOTIDE SEQUENCE [LARGE SCALE GENOMIC DNA]</scope>
</reference>
<comment type="similarity">
    <text evidence="1 4 5">Belongs to the universal ribosomal protein uL22 family.</text>
</comment>